<evidence type="ECO:0000259" key="7">
    <source>
        <dbReference type="Pfam" id="PF03081"/>
    </source>
</evidence>
<dbReference type="Proteomes" id="UP000242877">
    <property type="component" value="Unassembled WGS sequence"/>
</dbReference>
<feature type="region of interest" description="Disordered" evidence="6">
    <location>
        <begin position="532"/>
        <end position="551"/>
    </location>
</feature>
<dbReference type="VEuPathDB" id="FungiDB:AAP_03044"/>
<dbReference type="AlphaFoldDB" id="A0A167ZAA9"/>
<organism evidence="8 9">
    <name type="scientific">Ascosphaera apis ARSEF 7405</name>
    <dbReference type="NCBI Taxonomy" id="392613"/>
    <lineage>
        <taxon>Eukaryota</taxon>
        <taxon>Fungi</taxon>
        <taxon>Dikarya</taxon>
        <taxon>Ascomycota</taxon>
        <taxon>Pezizomycotina</taxon>
        <taxon>Eurotiomycetes</taxon>
        <taxon>Eurotiomycetidae</taxon>
        <taxon>Onygenales</taxon>
        <taxon>Ascosphaeraceae</taxon>
        <taxon>Ascosphaera</taxon>
    </lineage>
</organism>
<dbReference type="GO" id="GO:0000145">
    <property type="term" value="C:exocyst"/>
    <property type="evidence" value="ECO:0007669"/>
    <property type="project" value="InterPro"/>
</dbReference>
<evidence type="ECO:0000256" key="2">
    <source>
        <dbReference type="ARBA" id="ARBA00022448"/>
    </source>
</evidence>
<feature type="coiled-coil region" evidence="5">
    <location>
        <begin position="101"/>
        <end position="128"/>
    </location>
</feature>
<dbReference type="InterPro" id="IPR016159">
    <property type="entry name" value="Cullin_repeat-like_dom_sf"/>
</dbReference>
<dbReference type="GO" id="GO:0005546">
    <property type="term" value="F:phosphatidylinositol-4,5-bisphosphate binding"/>
    <property type="evidence" value="ECO:0007669"/>
    <property type="project" value="InterPro"/>
</dbReference>
<evidence type="ECO:0000256" key="5">
    <source>
        <dbReference type="SAM" id="Coils"/>
    </source>
</evidence>
<keyword evidence="4" id="KW-0653">Protein transport</keyword>
<dbReference type="PANTHER" id="PTHR12542">
    <property type="entry name" value="EXOCYST COMPLEX PROTEIN EXO70"/>
    <property type="match status" value="1"/>
</dbReference>
<reference evidence="8 9" key="1">
    <citation type="journal article" date="2016" name="Genome Biol. Evol.">
        <title>Divergent and convergent evolution of fungal pathogenicity.</title>
        <authorList>
            <person name="Shang Y."/>
            <person name="Xiao G."/>
            <person name="Zheng P."/>
            <person name="Cen K."/>
            <person name="Zhan S."/>
            <person name="Wang C."/>
        </authorList>
    </citation>
    <scope>NUCLEOTIDE SEQUENCE [LARGE SCALE GENOMIC DNA]</scope>
    <source>
        <strain evidence="8 9">ARSEF 7405</strain>
    </source>
</reference>
<keyword evidence="9" id="KW-1185">Reference proteome</keyword>
<evidence type="ECO:0000256" key="3">
    <source>
        <dbReference type="ARBA" id="ARBA00022483"/>
    </source>
</evidence>
<dbReference type="Pfam" id="PF20669">
    <property type="entry name" value="Exo70_N"/>
    <property type="match status" value="1"/>
</dbReference>
<dbReference type="Gene3D" id="1.20.1280.170">
    <property type="entry name" value="Exocyst complex component Exo70"/>
    <property type="match status" value="1"/>
</dbReference>
<keyword evidence="3 4" id="KW-0268">Exocytosis</keyword>
<evidence type="ECO:0000256" key="1">
    <source>
        <dbReference type="ARBA" id="ARBA00006756"/>
    </source>
</evidence>
<evidence type="ECO:0000256" key="4">
    <source>
        <dbReference type="RuleBase" id="RU365026"/>
    </source>
</evidence>
<dbReference type="EMBL" id="AZGZ01000011">
    <property type="protein sequence ID" value="KZZ92389.1"/>
    <property type="molecule type" value="Genomic_DNA"/>
</dbReference>
<sequence>MVAPRNTVYAEESAEVEVLYANLEKLRLLTKKIQGSVQRLDHSGEVIEHAIGPIYSNTQTLQTTSDNVDRLQEAILRLREPLNVKVEEEVSIRSGPQAIGIQEYLAAMRRLEKALSDLTATKLRANQKAASDFSFLLAQGSSKLQEVFRSILLENINPIEPLHYITKQKQFPLIPSDKITELTSICEAITSASRYKVEKPGKSDTNPAVRIYAEIRGAYITNSLSNLATASINTAKRRPSDGPYKQGTNGIGMYASGMEGMIFAEDVNISHIFPASQRGKALEATCHGVLDDLQKTLRELNIYIKSNLMTDCFLGYEILEIISTLAYKVSGRTGQLKHQFLDVLRPIRDTCKASLSEILDQTKQKSSALNVLPADGAPVPLVSEIMTVVVALANYSKPLAGILGSIGDGNWKNTTNAPSQLDSQQQQAQKSTDSSVLLSHYILDVLDALLSTLDSRARTFHRSKLILGTFIANTICLVDRAIKNNADLARYAGSGSVSTRLDVYRKRGLSIYLEAWRDPSSYLLDVQHTSRAGNGSSANIARPSSSLNSESTQSLVKTLNSKDRDTIKDKFKGFNMSFEEIIQRHRGLYLEPEVRAQFAKEVQSLVEPLYSRFFDRYSEIDRGRGKYVKFDKNGLGSQLSSAFASTVGPGNSSLTRAN</sequence>
<evidence type="ECO:0000256" key="6">
    <source>
        <dbReference type="SAM" id="MobiDB-lite"/>
    </source>
</evidence>
<proteinExistence type="inferred from homology"/>
<comment type="subcellular location">
    <subcellularLocation>
        <location evidence="4">Bud</location>
    </subcellularLocation>
    <subcellularLocation>
        <location evidence="4">Bud neck</location>
    </subcellularLocation>
</comment>
<gene>
    <name evidence="8" type="ORF">AAP_03044</name>
</gene>
<comment type="similarity">
    <text evidence="1 4">Belongs to the EXO70 family.</text>
</comment>
<name>A0A167ZAA9_9EURO</name>
<dbReference type="SUPFAM" id="SSF74788">
    <property type="entry name" value="Cullin repeat-like"/>
    <property type="match status" value="1"/>
</dbReference>
<comment type="function">
    <text evidence="4">Involved in the secretory pathway as part of the exocyst complex which tethers secretory vesicles to the sites of exocytosis. Also plays a role in the assembly of the exocyst.</text>
</comment>
<dbReference type="PANTHER" id="PTHR12542:SF41">
    <property type="entry name" value="EXOCYST COMPLEX COMPONENT 7"/>
    <property type="match status" value="1"/>
</dbReference>
<accession>A0A167ZAA9</accession>
<feature type="domain" description="Exocyst complex subunit Exo70 C-terminal" evidence="7">
    <location>
        <begin position="248"/>
        <end position="641"/>
    </location>
</feature>
<dbReference type="InterPro" id="IPR004140">
    <property type="entry name" value="Exo70"/>
</dbReference>
<dbReference type="OrthoDB" id="1922221at2759"/>
<evidence type="ECO:0000313" key="9">
    <source>
        <dbReference type="Proteomes" id="UP000242877"/>
    </source>
</evidence>
<feature type="compositionally biased region" description="Polar residues" evidence="6">
    <location>
        <begin position="532"/>
        <end position="543"/>
    </location>
</feature>
<comment type="caution">
    <text evidence="8">The sequence shown here is derived from an EMBL/GenBank/DDBJ whole genome shotgun (WGS) entry which is preliminary data.</text>
</comment>
<dbReference type="GO" id="GO:0015031">
    <property type="term" value="P:protein transport"/>
    <property type="evidence" value="ECO:0007669"/>
    <property type="project" value="UniProtKB-KW"/>
</dbReference>
<dbReference type="Pfam" id="PF03081">
    <property type="entry name" value="Exo70_C"/>
    <property type="match status" value="1"/>
</dbReference>
<protein>
    <recommendedName>
        <fullName evidence="4">Exocyst complex protein EXO70</fullName>
    </recommendedName>
</protein>
<dbReference type="InterPro" id="IPR046364">
    <property type="entry name" value="Exo70_C"/>
</dbReference>
<keyword evidence="5" id="KW-0175">Coiled coil</keyword>
<evidence type="ECO:0000313" key="8">
    <source>
        <dbReference type="EMBL" id="KZZ92389.1"/>
    </source>
</evidence>
<keyword evidence="2 4" id="KW-0813">Transport</keyword>
<dbReference type="GO" id="GO:0005935">
    <property type="term" value="C:cellular bud neck"/>
    <property type="evidence" value="ECO:0007669"/>
    <property type="project" value="UniProtKB-SubCell"/>
</dbReference>
<dbReference type="GO" id="GO:0006887">
    <property type="term" value="P:exocytosis"/>
    <property type="evidence" value="ECO:0007669"/>
    <property type="project" value="UniProtKB-KW"/>
</dbReference>